<protein>
    <submittedName>
        <fullName evidence="1">Uncharacterized protein</fullName>
    </submittedName>
</protein>
<evidence type="ECO:0000313" key="2">
    <source>
        <dbReference type="Proteomes" id="UP000248410"/>
    </source>
</evidence>
<reference evidence="1 2" key="1">
    <citation type="submission" date="2018-05" db="EMBL/GenBank/DDBJ databases">
        <title>Complete Genome Sequences of Extremely Thermoacidophilic, Metal-Mobilizing Type-Strain Members of the Archaeal Family Sulfolobaceae: Acidianus brierleyi DSM-1651T, Acidianus sulfidivorans DSM-18786T, Metallosphaera hakonensis DSM-7519T, and Metallosphaera prunae DSM-10039T.</title>
        <authorList>
            <person name="Counts J.A."/>
            <person name="Kelly R.M."/>
        </authorList>
    </citation>
    <scope>NUCLEOTIDE SEQUENCE [LARGE SCALE GENOMIC DNA]</scope>
    <source>
        <strain evidence="1 2">JP7</strain>
    </source>
</reference>
<dbReference type="OrthoDB" id="42422at2157"/>
<name>A0A2U9IM90_9CREN</name>
<dbReference type="GeneID" id="36837477"/>
<sequence length="136" mass="15853">MTKSAIRNGEEILIEIKKHGIDSILYSNGNIKIGIFDGVDFYEKRVAEEKYKIAEKYIKKALALFTSCNNIISFVYSDMVYIKFIYKKDKIMAFINDNIVSFDKDINIDNYTKEQLLNCKNKFLEFLGINDSLYTD</sequence>
<dbReference type="RefSeq" id="WP_110380022.1">
    <property type="nucleotide sequence ID" value="NZ_CP029288.2"/>
</dbReference>
<organism evidence="1 2">
    <name type="scientific">Acidianus sulfidivorans JP7</name>
    <dbReference type="NCBI Taxonomy" id="619593"/>
    <lineage>
        <taxon>Archaea</taxon>
        <taxon>Thermoproteota</taxon>
        <taxon>Thermoprotei</taxon>
        <taxon>Sulfolobales</taxon>
        <taxon>Sulfolobaceae</taxon>
        <taxon>Acidianus</taxon>
    </lineage>
</organism>
<keyword evidence="2" id="KW-1185">Reference proteome</keyword>
<dbReference type="AlphaFoldDB" id="A0A2U9IM90"/>
<proteinExistence type="predicted"/>
<dbReference type="KEGG" id="asul:DFR86_05870"/>
<accession>A0A2U9IM90</accession>
<dbReference type="EMBL" id="CP029288">
    <property type="protein sequence ID" value="AWR97132.1"/>
    <property type="molecule type" value="Genomic_DNA"/>
</dbReference>
<dbReference type="Proteomes" id="UP000248410">
    <property type="component" value="Chromosome"/>
</dbReference>
<evidence type="ECO:0000313" key="1">
    <source>
        <dbReference type="EMBL" id="AWR97132.1"/>
    </source>
</evidence>
<gene>
    <name evidence="1" type="ORF">DFR86_05870</name>
</gene>